<proteinExistence type="predicted"/>
<reference evidence="1 2" key="1">
    <citation type="submission" date="2021-04" db="EMBL/GenBank/DDBJ databases">
        <authorList>
            <person name="Pira H."/>
            <person name="Risdian C."/>
            <person name="Wink J."/>
        </authorList>
    </citation>
    <scope>NUCLEOTIDE SEQUENCE [LARGE SCALE GENOMIC DNA]</scope>
    <source>
        <strain evidence="1 2">WHA3</strain>
    </source>
</reference>
<comment type="caution">
    <text evidence="1">The sequence shown here is derived from an EMBL/GenBank/DDBJ whole genome shotgun (WGS) entry which is preliminary data.</text>
</comment>
<sequence>MKVNIKIGCTPEEARAFFGLPDLSPVHEAYVARMTRFAEEGLTQADIESAMQNWMSGMTALGGASLSDLQKMMFPAMGTKSD</sequence>
<dbReference type="EMBL" id="JAGSPA010000001">
    <property type="protein sequence ID" value="MBV7255773.1"/>
    <property type="molecule type" value="Genomic_DNA"/>
</dbReference>
<name>A0ABS6SBH7_9SPHN</name>
<organism evidence="1 2">
    <name type="scientific">Pacificimonas pallii</name>
    <dbReference type="NCBI Taxonomy" id="2827236"/>
    <lineage>
        <taxon>Bacteria</taxon>
        <taxon>Pseudomonadati</taxon>
        <taxon>Pseudomonadota</taxon>
        <taxon>Alphaproteobacteria</taxon>
        <taxon>Sphingomonadales</taxon>
        <taxon>Sphingosinicellaceae</taxon>
        <taxon>Pacificimonas</taxon>
    </lineage>
</organism>
<evidence type="ECO:0000313" key="1">
    <source>
        <dbReference type="EMBL" id="MBV7255773.1"/>
    </source>
</evidence>
<gene>
    <name evidence="1" type="ORF">KCG44_03120</name>
</gene>
<dbReference type="Proteomes" id="UP000722336">
    <property type="component" value="Unassembled WGS sequence"/>
</dbReference>
<protein>
    <submittedName>
        <fullName evidence="1">Uncharacterized protein</fullName>
    </submittedName>
</protein>
<evidence type="ECO:0000313" key="2">
    <source>
        <dbReference type="Proteomes" id="UP000722336"/>
    </source>
</evidence>
<dbReference type="InterPro" id="IPR045502">
    <property type="entry name" value="DUF6489"/>
</dbReference>
<dbReference type="RefSeq" id="WP_218444141.1">
    <property type="nucleotide sequence ID" value="NZ_JAGSPA010000001.1"/>
</dbReference>
<accession>A0ABS6SBH7</accession>
<dbReference type="Pfam" id="PF20099">
    <property type="entry name" value="DUF6489"/>
    <property type="match status" value="1"/>
</dbReference>
<keyword evidence="2" id="KW-1185">Reference proteome</keyword>